<dbReference type="InterPro" id="IPR038883">
    <property type="entry name" value="AN11006-like"/>
</dbReference>
<evidence type="ECO:0000313" key="3">
    <source>
        <dbReference type="Proteomes" id="UP000756132"/>
    </source>
</evidence>
<reference evidence="2" key="2">
    <citation type="journal article" date="2022" name="Microb. Genom.">
        <title>A chromosome-scale genome assembly of the tomato pathogen Cladosporium fulvum reveals a compartmentalized genome architecture and the presence of a dispensable chromosome.</title>
        <authorList>
            <person name="Zaccaron A.Z."/>
            <person name="Chen L.H."/>
            <person name="Samaras A."/>
            <person name="Stergiopoulos I."/>
        </authorList>
    </citation>
    <scope>NUCLEOTIDE SEQUENCE</scope>
    <source>
        <strain evidence="2">Race5_Kim</strain>
    </source>
</reference>
<dbReference type="PANTHER" id="PTHR42085">
    <property type="entry name" value="F-BOX DOMAIN-CONTAINING PROTEIN"/>
    <property type="match status" value="1"/>
</dbReference>
<gene>
    <name evidence="2" type="ORF">CLAFUR5_13265</name>
</gene>
<dbReference type="PANTHER" id="PTHR42085:SF8">
    <property type="entry name" value="F-BOX DOMAIN-CONTAINING PROTEIN"/>
    <property type="match status" value="1"/>
</dbReference>
<reference evidence="2" key="1">
    <citation type="submission" date="2021-12" db="EMBL/GenBank/DDBJ databases">
        <authorList>
            <person name="Zaccaron A."/>
            <person name="Stergiopoulos I."/>
        </authorList>
    </citation>
    <scope>NUCLEOTIDE SEQUENCE</scope>
    <source>
        <strain evidence="2">Race5_Kim</strain>
    </source>
</reference>
<name>A0A9Q8PJ89_PASFU</name>
<dbReference type="Pfam" id="PF20150">
    <property type="entry name" value="2EXR"/>
    <property type="match status" value="1"/>
</dbReference>
<dbReference type="AlphaFoldDB" id="A0A9Q8PJ89"/>
<organism evidence="2 3">
    <name type="scientific">Passalora fulva</name>
    <name type="common">Tomato leaf mold</name>
    <name type="synonym">Cladosporium fulvum</name>
    <dbReference type="NCBI Taxonomy" id="5499"/>
    <lineage>
        <taxon>Eukaryota</taxon>
        <taxon>Fungi</taxon>
        <taxon>Dikarya</taxon>
        <taxon>Ascomycota</taxon>
        <taxon>Pezizomycotina</taxon>
        <taxon>Dothideomycetes</taxon>
        <taxon>Dothideomycetidae</taxon>
        <taxon>Mycosphaerellales</taxon>
        <taxon>Mycosphaerellaceae</taxon>
        <taxon>Fulvia</taxon>
    </lineage>
</organism>
<protein>
    <recommendedName>
        <fullName evidence="1">2EXR domain-containing protein</fullName>
    </recommendedName>
</protein>
<evidence type="ECO:0000313" key="2">
    <source>
        <dbReference type="EMBL" id="UJO23654.1"/>
    </source>
</evidence>
<dbReference type="KEGG" id="ffu:CLAFUR5_13265"/>
<accession>A0A9Q8PJ89</accession>
<feature type="domain" description="2EXR" evidence="1">
    <location>
        <begin position="68"/>
        <end position="138"/>
    </location>
</feature>
<keyword evidence="3" id="KW-1185">Reference proteome</keyword>
<dbReference type="RefSeq" id="XP_047768020.1">
    <property type="nucleotide sequence ID" value="XM_047912413.1"/>
</dbReference>
<dbReference type="InterPro" id="IPR045518">
    <property type="entry name" value="2EXR"/>
</dbReference>
<proteinExistence type="predicted"/>
<dbReference type="OrthoDB" id="3650777at2759"/>
<sequence length="284" mass="32265">MQVCSTFKLCPCAGVGVVLTFELIVYASPSLGYYQHQVNITVIAYFHTMAPVLPISDASAPSSPRTGFFDLSAELRNRIYSHLLEDTREINLWHARGAMDSPARIRRNPHHRRYLSVHPQILSTCKQIHNEATPMLYGSNRFSVFEPSDAVKFFVQIRGSVQYIRHLGVEIEAPFRLGIPFAQDDFVALFGRLESAEALVTLTLPGSIRAGFSSAKLAKLLGGMYRSRAEWMGREYDAAELARMVKFETKVEYFKNRKHVWRGEDEKAQRFGRRVHDRIIKIGG</sequence>
<evidence type="ECO:0000259" key="1">
    <source>
        <dbReference type="Pfam" id="PF20150"/>
    </source>
</evidence>
<dbReference type="EMBL" id="CP090173">
    <property type="protein sequence ID" value="UJO23654.1"/>
    <property type="molecule type" value="Genomic_DNA"/>
</dbReference>
<dbReference type="Proteomes" id="UP000756132">
    <property type="component" value="Chromosome 11"/>
</dbReference>
<dbReference type="GeneID" id="71993143"/>